<dbReference type="GO" id="GO:0006508">
    <property type="term" value="P:proteolysis"/>
    <property type="evidence" value="ECO:0007669"/>
    <property type="project" value="InterPro"/>
</dbReference>
<sequence length="193" mass="21150">MSESRGQLEADENLCTAEEEMQPNLCFKTNRISATITIPAQRVTVAVDTGATTSFLSENFAGQLEQRYRRTTRRANIFLTGGIQLKTDSAFRCPVQFGSRTTLVRFVVMHGPTEMLLDYNFLKPFGATLICPGKSVCGPGGLPKNLKTSGPSDETVRTPEPKEVPITTQQSKLTTNTGEITTEPRTSTDIAQE</sequence>
<dbReference type="InterPro" id="IPR001969">
    <property type="entry name" value="Aspartic_peptidase_AS"/>
</dbReference>
<evidence type="ECO:0000313" key="3">
    <source>
        <dbReference type="Proteomes" id="UP000092445"/>
    </source>
</evidence>
<dbReference type="CDD" id="cd00303">
    <property type="entry name" value="retropepsin_like"/>
    <property type="match status" value="1"/>
</dbReference>
<dbReference type="AlphaFoldDB" id="A0A1A9ZSF2"/>
<keyword evidence="3" id="KW-1185">Reference proteome</keyword>
<dbReference type="Proteomes" id="UP000092445">
    <property type="component" value="Unassembled WGS sequence"/>
</dbReference>
<feature type="compositionally biased region" description="Polar residues" evidence="1">
    <location>
        <begin position="166"/>
        <end position="193"/>
    </location>
</feature>
<dbReference type="SUPFAM" id="SSF50630">
    <property type="entry name" value="Acid proteases"/>
    <property type="match status" value="1"/>
</dbReference>
<evidence type="ECO:0000256" key="1">
    <source>
        <dbReference type="SAM" id="MobiDB-lite"/>
    </source>
</evidence>
<protein>
    <recommendedName>
        <fullName evidence="4">Peptidase A2 domain-containing protein</fullName>
    </recommendedName>
</protein>
<dbReference type="Gene3D" id="2.40.70.10">
    <property type="entry name" value="Acid Proteases"/>
    <property type="match status" value="1"/>
</dbReference>
<reference evidence="3" key="1">
    <citation type="submission" date="2014-03" db="EMBL/GenBank/DDBJ databases">
        <authorList>
            <person name="Aksoy S."/>
            <person name="Warren W."/>
            <person name="Wilson R.K."/>
        </authorList>
    </citation>
    <scope>NUCLEOTIDE SEQUENCE [LARGE SCALE GENOMIC DNA]</scope>
    <source>
        <strain evidence="3">IAEA</strain>
    </source>
</reference>
<evidence type="ECO:0008006" key="4">
    <source>
        <dbReference type="Google" id="ProtNLM"/>
    </source>
</evidence>
<name>A0A1A9ZSF2_GLOPL</name>
<dbReference type="VEuPathDB" id="VectorBase:GPAI023540"/>
<dbReference type="InterPro" id="IPR021109">
    <property type="entry name" value="Peptidase_aspartic_dom_sf"/>
</dbReference>
<dbReference type="GO" id="GO:0004190">
    <property type="term" value="F:aspartic-type endopeptidase activity"/>
    <property type="evidence" value="ECO:0007669"/>
    <property type="project" value="InterPro"/>
</dbReference>
<organism evidence="2 3">
    <name type="scientific">Glossina pallidipes</name>
    <name type="common">Tsetse fly</name>
    <dbReference type="NCBI Taxonomy" id="7398"/>
    <lineage>
        <taxon>Eukaryota</taxon>
        <taxon>Metazoa</taxon>
        <taxon>Ecdysozoa</taxon>
        <taxon>Arthropoda</taxon>
        <taxon>Hexapoda</taxon>
        <taxon>Insecta</taxon>
        <taxon>Pterygota</taxon>
        <taxon>Neoptera</taxon>
        <taxon>Endopterygota</taxon>
        <taxon>Diptera</taxon>
        <taxon>Brachycera</taxon>
        <taxon>Muscomorpha</taxon>
        <taxon>Hippoboscoidea</taxon>
        <taxon>Glossinidae</taxon>
        <taxon>Glossina</taxon>
    </lineage>
</organism>
<feature type="compositionally biased region" description="Basic and acidic residues" evidence="1">
    <location>
        <begin position="154"/>
        <end position="163"/>
    </location>
</feature>
<reference evidence="2" key="2">
    <citation type="submission" date="2020-05" db="UniProtKB">
        <authorList>
            <consortium name="EnsemblMetazoa"/>
        </authorList>
    </citation>
    <scope>IDENTIFICATION</scope>
    <source>
        <strain evidence="2">IAEA</strain>
    </source>
</reference>
<evidence type="ECO:0000313" key="2">
    <source>
        <dbReference type="EnsemblMetazoa" id="GPAI023540-PA"/>
    </source>
</evidence>
<dbReference type="EnsemblMetazoa" id="GPAI023540-RA">
    <property type="protein sequence ID" value="GPAI023540-PA"/>
    <property type="gene ID" value="GPAI023540"/>
</dbReference>
<dbReference type="Pfam" id="PF13975">
    <property type="entry name" value="gag-asp_proteas"/>
    <property type="match status" value="1"/>
</dbReference>
<feature type="region of interest" description="Disordered" evidence="1">
    <location>
        <begin position="141"/>
        <end position="193"/>
    </location>
</feature>
<dbReference type="PROSITE" id="PS00141">
    <property type="entry name" value="ASP_PROTEASE"/>
    <property type="match status" value="1"/>
</dbReference>
<accession>A0A1A9ZSF2</accession>
<proteinExistence type="predicted"/>